<organism>
    <name type="scientific">Culex quinquefasciatus</name>
    <name type="common">Southern house mosquito</name>
    <name type="synonym">Culex pungens</name>
    <dbReference type="NCBI Taxonomy" id="7176"/>
    <lineage>
        <taxon>Eukaryota</taxon>
        <taxon>Metazoa</taxon>
        <taxon>Ecdysozoa</taxon>
        <taxon>Arthropoda</taxon>
        <taxon>Hexapoda</taxon>
        <taxon>Insecta</taxon>
        <taxon>Pterygota</taxon>
        <taxon>Neoptera</taxon>
        <taxon>Endopterygota</taxon>
        <taxon>Diptera</taxon>
        <taxon>Nematocera</taxon>
        <taxon>Culicoidea</taxon>
        <taxon>Culicidae</taxon>
        <taxon>Culicinae</taxon>
        <taxon>Culicini</taxon>
        <taxon>Culex</taxon>
        <taxon>Culex</taxon>
    </lineage>
</organism>
<sequence length="49" mass="5286">MSASVSSSKSHPGAAEHRKQKGRIMPKISSNADLPLGWEINTDFDGKFA</sequence>
<evidence type="ECO:0000313" key="4">
    <source>
        <dbReference type="Proteomes" id="UP000002320"/>
    </source>
</evidence>
<dbReference type="Proteomes" id="UP000002320">
    <property type="component" value="Unassembled WGS sequence"/>
</dbReference>
<feature type="region of interest" description="Disordered" evidence="1">
    <location>
        <begin position="1"/>
        <end position="28"/>
    </location>
</feature>
<proteinExistence type="predicted"/>
<name>B0XEG0_CULQU</name>
<evidence type="ECO:0000256" key="1">
    <source>
        <dbReference type="SAM" id="MobiDB-lite"/>
    </source>
</evidence>
<evidence type="ECO:0000313" key="2">
    <source>
        <dbReference type="EMBL" id="EDS25957.1"/>
    </source>
</evidence>
<dbReference type="AlphaFoldDB" id="B0XEG0"/>
<gene>
    <name evidence="3" type="primary">6051620</name>
    <name evidence="2" type="ORF">CpipJ_CPIJ017751</name>
</gene>
<dbReference type="EMBL" id="DS232827">
    <property type="protein sequence ID" value="EDS25957.1"/>
    <property type="molecule type" value="Genomic_DNA"/>
</dbReference>
<protein>
    <submittedName>
        <fullName evidence="2 3">Uncharacterized protein</fullName>
    </submittedName>
</protein>
<dbReference type="EnsemblMetazoa" id="CPIJ017751-RA">
    <property type="protein sequence ID" value="CPIJ017751-PA"/>
    <property type="gene ID" value="CPIJ017751"/>
</dbReference>
<accession>B0XEG0</accession>
<dbReference type="HOGENOM" id="CLU_3144286_0_0_1"/>
<reference evidence="2" key="1">
    <citation type="submission" date="2007-03" db="EMBL/GenBank/DDBJ databases">
        <title>Annotation of Culex pipiens quinquefasciatus.</title>
        <authorList>
            <consortium name="The Broad Institute Genome Sequencing Platform"/>
            <person name="Atkinson P.W."/>
            <person name="Hemingway J."/>
            <person name="Christensen B.M."/>
            <person name="Higgs S."/>
            <person name="Kodira C."/>
            <person name="Hannick L."/>
            <person name="Megy K."/>
            <person name="O'Leary S."/>
            <person name="Pearson M."/>
            <person name="Haas B.J."/>
            <person name="Mauceli E."/>
            <person name="Wortman J.R."/>
            <person name="Lee N.H."/>
            <person name="Guigo R."/>
            <person name="Stanke M."/>
            <person name="Alvarado L."/>
            <person name="Amedeo P."/>
            <person name="Antoine C.H."/>
            <person name="Arensburger P."/>
            <person name="Bidwell S.L."/>
            <person name="Crawford M."/>
            <person name="Camaro F."/>
            <person name="Devon K."/>
            <person name="Engels R."/>
            <person name="Hammond M."/>
            <person name="Howarth C."/>
            <person name="Koehrsen M."/>
            <person name="Lawson D."/>
            <person name="Montgomery P."/>
            <person name="Nene V."/>
            <person name="Nusbaum C."/>
            <person name="Puiu D."/>
            <person name="Romero-Severson J."/>
            <person name="Severson D.W."/>
            <person name="Shumway M."/>
            <person name="Sisk P."/>
            <person name="Stolte C."/>
            <person name="Zeng Q."/>
            <person name="Eisenstadt E."/>
            <person name="Fraser-Liggett C."/>
            <person name="Strausberg R."/>
            <person name="Galagan J."/>
            <person name="Birren B."/>
            <person name="Collins F.H."/>
        </authorList>
    </citation>
    <scope>NUCLEOTIDE SEQUENCE [LARGE SCALE GENOMIC DNA]</scope>
    <source>
        <strain evidence="2">JHB</strain>
    </source>
</reference>
<keyword evidence="4" id="KW-1185">Reference proteome</keyword>
<dbReference type="VEuPathDB" id="VectorBase:CPIJ017751"/>
<feature type="compositionally biased region" description="Polar residues" evidence="1">
    <location>
        <begin position="1"/>
        <end position="10"/>
    </location>
</feature>
<dbReference type="InParanoid" id="B0XEG0"/>
<reference evidence="3" key="2">
    <citation type="submission" date="2021-02" db="UniProtKB">
        <authorList>
            <consortium name="EnsemblMetazoa"/>
        </authorList>
    </citation>
    <scope>IDENTIFICATION</scope>
    <source>
        <strain evidence="3">JHB</strain>
    </source>
</reference>
<evidence type="ECO:0000313" key="3">
    <source>
        <dbReference type="EnsemblMetazoa" id="CPIJ017751-PA"/>
    </source>
</evidence>
<dbReference type="KEGG" id="cqu:CpipJ_CPIJ017751"/>